<protein>
    <submittedName>
        <fullName evidence="1">Uncharacterized protein</fullName>
    </submittedName>
</protein>
<proteinExistence type="predicted"/>
<dbReference type="EMBL" id="FTNZ01000001">
    <property type="protein sequence ID" value="SIS29589.1"/>
    <property type="molecule type" value="Genomic_DNA"/>
</dbReference>
<organism evidence="1 2">
    <name type="scientific">Chryseobacterium joostei</name>
    <dbReference type="NCBI Taxonomy" id="112234"/>
    <lineage>
        <taxon>Bacteria</taxon>
        <taxon>Pseudomonadati</taxon>
        <taxon>Bacteroidota</taxon>
        <taxon>Flavobacteriia</taxon>
        <taxon>Flavobacteriales</taxon>
        <taxon>Weeksellaceae</taxon>
        <taxon>Chryseobacterium group</taxon>
        <taxon>Chryseobacterium</taxon>
    </lineage>
</organism>
<dbReference type="Proteomes" id="UP000186106">
    <property type="component" value="Unassembled WGS sequence"/>
</dbReference>
<name>A0A1N7HXJ8_9FLAO</name>
<dbReference type="AlphaFoldDB" id="A0A1N7HXJ8"/>
<evidence type="ECO:0000313" key="2">
    <source>
        <dbReference type="Proteomes" id="UP000186106"/>
    </source>
</evidence>
<evidence type="ECO:0000313" key="1">
    <source>
        <dbReference type="EMBL" id="SIS29589.1"/>
    </source>
</evidence>
<accession>A0A1N7HXJ8</accession>
<sequence>MQNENLMHQKHYKFKMFSTIEYFNNITITKLPLPIHIQYNKLCDTAKNTGET</sequence>
<reference evidence="1 2" key="1">
    <citation type="submission" date="2017-01" db="EMBL/GenBank/DDBJ databases">
        <authorList>
            <person name="Mah S.A."/>
            <person name="Swanson W.J."/>
            <person name="Moy G.W."/>
            <person name="Vacquier V.D."/>
        </authorList>
    </citation>
    <scope>NUCLEOTIDE SEQUENCE [LARGE SCALE GENOMIC DNA]</scope>
    <source>
        <strain evidence="1 2">DSM 16927</strain>
    </source>
</reference>
<gene>
    <name evidence="1" type="ORF">SAMN05421768_101692</name>
</gene>
<dbReference type="STRING" id="112234.SAMN05421768_101692"/>